<dbReference type="Proteomes" id="UP001157017">
    <property type="component" value="Unassembled WGS sequence"/>
</dbReference>
<accession>A0ABQ6JQ55</accession>
<reference evidence="2" key="1">
    <citation type="journal article" date="2019" name="Int. J. Syst. Evol. Microbiol.">
        <title>The Global Catalogue of Microorganisms (GCM) 10K type strain sequencing project: providing services to taxonomists for standard genome sequencing and annotation.</title>
        <authorList>
            <consortium name="The Broad Institute Genomics Platform"/>
            <consortium name="The Broad Institute Genome Sequencing Center for Infectious Disease"/>
            <person name="Wu L."/>
            <person name="Ma J."/>
        </authorList>
    </citation>
    <scope>NUCLEOTIDE SEQUENCE [LARGE SCALE GENOMIC DNA]</scope>
    <source>
        <strain evidence="2">NBRC 108730</strain>
    </source>
</reference>
<organism evidence="1 2">
    <name type="scientific">Angustibacter aerolatus</name>
    <dbReference type="NCBI Taxonomy" id="1162965"/>
    <lineage>
        <taxon>Bacteria</taxon>
        <taxon>Bacillati</taxon>
        <taxon>Actinomycetota</taxon>
        <taxon>Actinomycetes</taxon>
        <taxon>Kineosporiales</taxon>
        <taxon>Kineosporiaceae</taxon>
    </lineage>
</organism>
<dbReference type="EMBL" id="BSUZ01000003">
    <property type="protein sequence ID" value="GMA89454.1"/>
    <property type="molecule type" value="Genomic_DNA"/>
</dbReference>
<protein>
    <recommendedName>
        <fullName evidence="3">Ig-like domain-containing protein</fullName>
    </recommendedName>
</protein>
<evidence type="ECO:0000313" key="2">
    <source>
        <dbReference type="Proteomes" id="UP001157017"/>
    </source>
</evidence>
<gene>
    <name evidence="1" type="ORF">GCM10025868_47040</name>
</gene>
<name>A0ABQ6JQ55_9ACTN</name>
<comment type="caution">
    <text evidence="1">The sequence shown here is derived from an EMBL/GenBank/DDBJ whole genome shotgun (WGS) entry which is preliminary data.</text>
</comment>
<evidence type="ECO:0008006" key="3">
    <source>
        <dbReference type="Google" id="ProtNLM"/>
    </source>
</evidence>
<sequence>MAAAATAVLALGSYQAWRHVGDASASKSSAAVAISVPETLSAVMTRCNRQANADAPPEPEKPVSITTTYDWDQSMKNWSWGLDIAKATNDCVSADGRFTCALEMYDSGCQEANAPETKVTWHALGL</sequence>
<proteinExistence type="predicted"/>
<evidence type="ECO:0000313" key="1">
    <source>
        <dbReference type="EMBL" id="GMA89454.1"/>
    </source>
</evidence>
<keyword evidence="2" id="KW-1185">Reference proteome</keyword>